<keyword evidence="1" id="KW-0472">Membrane</keyword>
<gene>
    <name evidence="2" type="ORF">NCCP602_13790</name>
</gene>
<feature type="transmembrane region" description="Helical" evidence="1">
    <location>
        <begin position="36"/>
        <end position="55"/>
    </location>
</feature>
<protein>
    <submittedName>
        <fullName evidence="2">Uncharacterized protein</fullName>
    </submittedName>
</protein>
<keyword evidence="1" id="KW-0812">Transmembrane</keyword>
<feature type="transmembrane region" description="Helical" evidence="1">
    <location>
        <begin position="98"/>
        <end position="120"/>
    </location>
</feature>
<evidence type="ECO:0000313" key="2">
    <source>
        <dbReference type="EMBL" id="GAA0035418.1"/>
    </source>
</evidence>
<reference evidence="2 3" key="1">
    <citation type="submission" date="2024-01" db="EMBL/GenBank/DDBJ databases">
        <title>Characterization of antibiotic resistant novel bacterial strains and their environmental applications.</title>
        <authorList>
            <person name="Manzoor S."/>
            <person name="Abbas S."/>
            <person name="Arshad M."/>
            <person name="Ahmed I."/>
        </authorList>
    </citation>
    <scope>NUCLEOTIDE SEQUENCE [LARGE SCALE GENOMIC DNA]</scope>
    <source>
        <strain evidence="2 3">NCCP-602</strain>
    </source>
</reference>
<dbReference type="RefSeq" id="WP_339392311.1">
    <property type="nucleotide sequence ID" value="NZ_BAAAAF010000004.1"/>
</dbReference>
<sequence length="163" mass="17720">METRTDGTSPDAVDAQRALQTADSEMKKTQNPRLPLWLNLASAALCFASAGFLMTDPEPTTASIVIMSTFGLVSLVIIALLMRYIWFPRGYRHVKIEWKVVGTIVIGAIFATLIGIVWVIAARDAGVRVSAIWLFIIGGVCLLPAVLDVAEKLWPKGTGRHVA</sequence>
<keyword evidence="1" id="KW-1133">Transmembrane helix</keyword>
<keyword evidence="3" id="KW-1185">Reference proteome</keyword>
<comment type="caution">
    <text evidence="2">The sequence shown here is derived from an EMBL/GenBank/DDBJ whole genome shotgun (WGS) entry which is preliminary data.</text>
</comment>
<feature type="transmembrane region" description="Helical" evidence="1">
    <location>
        <begin position="132"/>
        <end position="150"/>
    </location>
</feature>
<accession>A0ABN0SMA0</accession>
<feature type="transmembrane region" description="Helical" evidence="1">
    <location>
        <begin position="61"/>
        <end position="86"/>
    </location>
</feature>
<evidence type="ECO:0000256" key="1">
    <source>
        <dbReference type="SAM" id="Phobius"/>
    </source>
</evidence>
<proteinExistence type="predicted"/>
<organism evidence="2 3">
    <name type="scientific">Brevibacterium metallidurans</name>
    <dbReference type="NCBI Taxonomy" id="1482676"/>
    <lineage>
        <taxon>Bacteria</taxon>
        <taxon>Bacillati</taxon>
        <taxon>Actinomycetota</taxon>
        <taxon>Actinomycetes</taxon>
        <taxon>Micrococcales</taxon>
        <taxon>Brevibacteriaceae</taxon>
        <taxon>Brevibacterium</taxon>
    </lineage>
</organism>
<name>A0ABN0SMA0_9MICO</name>
<evidence type="ECO:0000313" key="3">
    <source>
        <dbReference type="Proteomes" id="UP001498238"/>
    </source>
</evidence>
<dbReference type="EMBL" id="BAAAAF010000004">
    <property type="protein sequence ID" value="GAA0035418.1"/>
    <property type="molecule type" value="Genomic_DNA"/>
</dbReference>
<dbReference type="Proteomes" id="UP001498238">
    <property type="component" value="Unassembled WGS sequence"/>
</dbReference>